<feature type="region of interest" description="Disordered" evidence="1">
    <location>
        <begin position="1"/>
        <end position="20"/>
    </location>
</feature>
<gene>
    <name evidence="3" type="ordered locus">Aazo_4484</name>
</gene>
<keyword evidence="2" id="KW-0812">Transmembrane</keyword>
<feature type="compositionally biased region" description="Low complexity" evidence="1">
    <location>
        <begin position="1"/>
        <end position="16"/>
    </location>
</feature>
<protein>
    <submittedName>
        <fullName evidence="3">Uncharacterized protein</fullName>
    </submittedName>
</protein>
<sequence length="72" mass="7644">MGASSNIKPSSPSNNSAVGTPFSPVTVSWTVLALVWVTLTLVIPAAGFFWLKLFCLPSDRNVLGISTIKSLH</sequence>
<organism evidence="3 4">
    <name type="scientific">Nostoc azollae (strain 0708)</name>
    <name type="common">Anabaena azollae (strain 0708)</name>
    <dbReference type="NCBI Taxonomy" id="551115"/>
    <lineage>
        <taxon>Bacteria</taxon>
        <taxon>Bacillati</taxon>
        <taxon>Cyanobacteriota</taxon>
        <taxon>Cyanophyceae</taxon>
        <taxon>Nostocales</taxon>
        <taxon>Nostocaceae</taxon>
        <taxon>Trichormus</taxon>
    </lineage>
</organism>
<reference evidence="3 4" key="1">
    <citation type="journal article" date="2010" name="PLoS ONE">
        <title>Genome erosion in a nitrogen-fixing vertically transmitted endosymbiotic multicellular cyanobacterium.</title>
        <authorList>
            <person name="Ran L."/>
            <person name="Larsson J."/>
            <person name="Vigil-Stenman T."/>
            <person name="Nylander J.A."/>
            <person name="Ininbergs K."/>
            <person name="Zheng W.W."/>
            <person name="Lapidus A."/>
            <person name="Lowry S."/>
            <person name="Haselkorn R."/>
            <person name="Bergman B."/>
        </authorList>
    </citation>
    <scope>NUCLEOTIDE SEQUENCE [LARGE SCALE GENOMIC DNA]</scope>
    <source>
        <strain evidence="3 4">0708</strain>
    </source>
</reference>
<evidence type="ECO:0000256" key="2">
    <source>
        <dbReference type="SAM" id="Phobius"/>
    </source>
</evidence>
<dbReference type="Proteomes" id="UP000001511">
    <property type="component" value="Chromosome"/>
</dbReference>
<dbReference type="AlphaFoldDB" id="D7DX53"/>
<proteinExistence type="predicted"/>
<dbReference type="EMBL" id="CP002059">
    <property type="protein sequence ID" value="ADI65772.1"/>
    <property type="molecule type" value="Genomic_DNA"/>
</dbReference>
<keyword evidence="4" id="KW-1185">Reference proteome</keyword>
<feature type="transmembrane region" description="Helical" evidence="2">
    <location>
        <begin position="29"/>
        <end position="51"/>
    </location>
</feature>
<keyword evidence="2" id="KW-0472">Membrane</keyword>
<name>D7DX53_NOSA0</name>
<evidence type="ECO:0000313" key="3">
    <source>
        <dbReference type="EMBL" id="ADI65772.1"/>
    </source>
</evidence>
<keyword evidence="2" id="KW-1133">Transmembrane helix</keyword>
<evidence type="ECO:0000313" key="4">
    <source>
        <dbReference type="Proteomes" id="UP000001511"/>
    </source>
</evidence>
<accession>D7DX53</accession>
<evidence type="ECO:0000256" key="1">
    <source>
        <dbReference type="SAM" id="MobiDB-lite"/>
    </source>
</evidence>
<dbReference type="KEGG" id="naz:Aazo_4484"/>
<dbReference type="HOGENOM" id="CLU_2718326_0_0_3"/>